<keyword evidence="2" id="KW-0812">Transmembrane</keyword>
<name>A0A7J7JM77_BUGNE</name>
<evidence type="ECO:0000256" key="1">
    <source>
        <dbReference type="SAM" id="MobiDB-lite"/>
    </source>
</evidence>
<feature type="compositionally biased region" description="Low complexity" evidence="1">
    <location>
        <begin position="259"/>
        <end position="284"/>
    </location>
</feature>
<protein>
    <submittedName>
        <fullName evidence="3">Uncharacterized protein</fullName>
    </submittedName>
</protein>
<dbReference type="Proteomes" id="UP000593567">
    <property type="component" value="Unassembled WGS sequence"/>
</dbReference>
<dbReference type="EMBL" id="VXIV02002213">
    <property type="protein sequence ID" value="KAF6026751.1"/>
    <property type="molecule type" value="Genomic_DNA"/>
</dbReference>
<evidence type="ECO:0000256" key="2">
    <source>
        <dbReference type="SAM" id="Phobius"/>
    </source>
</evidence>
<evidence type="ECO:0000313" key="4">
    <source>
        <dbReference type="Proteomes" id="UP000593567"/>
    </source>
</evidence>
<keyword evidence="2" id="KW-0472">Membrane</keyword>
<evidence type="ECO:0000313" key="3">
    <source>
        <dbReference type="EMBL" id="KAF6026751.1"/>
    </source>
</evidence>
<keyword evidence="2" id="KW-1133">Transmembrane helix</keyword>
<gene>
    <name evidence="3" type="ORF">EB796_014943</name>
</gene>
<feature type="compositionally biased region" description="Low complexity" evidence="1">
    <location>
        <begin position="114"/>
        <end position="136"/>
    </location>
</feature>
<organism evidence="3 4">
    <name type="scientific">Bugula neritina</name>
    <name type="common">Brown bryozoan</name>
    <name type="synonym">Sertularia neritina</name>
    <dbReference type="NCBI Taxonomy" id="10212"/>
    <lineage>
        <taxon>Eukaryota</taxon>
        <taxon>Metazoa</taxon>
        <taxon>Spiralia</taxon>
        <taxon>Lophotrochozoa</taxon>
        <taxon>Bryozoa</taxon>
        <taxon>Gymnolaemata</taxon>
        <taxon>Cheilostomatida</taxon>
        <taxon>Flustrina</taxon>
        <taxon>Buguloidea</taxon>
        <taxon>Bugulidae</taxon>
        <taxon>Bugula</taxon>
    </lineage>
</organism>
<reference evidence="3" key="1">
    <citation type="submission" date="2020-06" db="EMBL/GenBank/DDBJ databases">
        <title>Draft genome of Bugula neritina, a colonial animal packing powerful symbionts and potential medicines.</title>
        <authorList>
            <person name="Rayko M."/>
        </authorList>
    </citation>
    <scope>NUCLEOTIDE SEQUENCE [LARGE SCALE GENOMIC DNA]</scope>
    <source>
        <strain evidence="3">Kwan_BN1</strain>
    </source>
</reference>
<proteinExistence type="predicted"/>
<keyword evidence="4" id="KW-1185">Reference proteome</keyword>
<feature type="region of interest" description="Disordered" evidence="1">
    <location>
        <begin position="259"/>
        <end position="290"/>
    </location>
</feature>
<comment type="caution">
    <text evidence="3">The sequence shown here is derived from an EMBL/GenBank/DDBJ whole genome shotgun (WGS) entry which is preliminary data.</text>
</comment>
<feature type="compositionally biased region" description="Polar residues" evidence="1">
    <location>
        <begin position="79"/>
        <end position="104"/>
    </location>
</feature>
<sequence length="307" mass="33463">MEAVTLDTQKLFNWSFKTCAIYFPFSLLRKTQEDTAIVETNNETLQLSLTGVTSTSTDSTSLAAITSFNMQSSNVPDVDVSTQLSTATPTTSLNEPATDATMSTAEEETTVSMTTERATTPTSSTTTTSTSTPATTEVFTDPVSTFSTSIPTQMLTTEGRAFLPRTKLLSRRSQCRRRPWECTTYSTTTGGTEWTESTTPYGRSSTHYSSTIGTLTVLVFVFLFHFNIFIVCLAGKNKCRERNWWNCLLLEFSTTTPEEAATTSTTTSTTSTSTESTSSTSTTTDTQSMADQIRLTNSSPAISKGMI</sequence>
<accession>A0A7J7JM77</accession>
<feature type="region of interest" description="Disordered" evidence="1">
    <location>
        <begin position="79"/>
        <end position="136"/>
    </location>
</feature>
<dbReference type="AlphaFoldDB" id="A0A7J7JM77"/>
<feature type="transmembrane region" description="Helical" evidence="2">
    <location>
        <begin position="212"/>
        <end position="234"/>
    </location>
</feature>